<gene>
    <name evidence="1" type="ORF">SAMN05444584_0486</name>
</gene>
<evidence type="ECO:0000313" key="1">
    <source>
        <dbReference type="EMBL" id="SNQ28562.1"/>
    </source>
</evidence>
<dbReference type="EMBL" id="FZLN01000001">
    <property type="protein sequence ID" value="SNQ28562.1"/>
    <property type="molecule type" value="Genomic_DNA"/>
</dbReference>
<name>A0A217EE82_9GAMM</name>
<proteinExistence type="predicted"/>
<protein>
    <submittedName>
        <fullName evidence="1">Uncharacterized protein</fullName>
    </submittedName>
</protein>
<dbReference type="OrthoDB" id="6715862at2"/>
<accession>A0A217EE82</accession>
<dbReference type="RefSeq" id="WP_088822604.1">
    <property type="nucleotide sequence ID" value="NZ_FZLN01000001.1"/>
</dbReference>
<organism evidence="1 2">
    <name type="scientific">Acinetobacter apis</name>
    <dbReference type="NCBI Taxonomy" id="1229165"/>
    <lineage>
        <taxon>Bacteria</taxon>
        <taxon>Pseudomonadati</taxon>
        <taxon>Pseudomonadota</taxon>
        <taxon>Gammaproteobacteria</taxon>
        <taxon>Moraxellales</taxon>
        <taxon>Moraxellaceae</taxon>
        <taxon>Acinetobacter</taxon>
    </lineage>
</organism>
<dbReference type="AlphaFoldDB" id="A0A217EE82"/>
<evidence type="ECO:0000313" key="2">
    <source>
        <dbReference type="Proteomes" id="UP000243463"/>
    </source>
</evidence>
<dbReference type="Proteomes" id="UP000243463">
    <property type="component" value="Unassembled WGS sequence"/>
</dbReference>
<keyword evidence="2" id="KW-1185">Reference proteome</keyword>
<reference evidence="2" key="1">
    <citation type="submission" date="2017-06" db="EMBL/GenBank/DDBJ databases">
        <authorList>
            <person name="Varghese N."/>
            <person name="Submissions S."/>
        </authorList>
    </citation>
    <scope>NUCLEOTIDE SEQUENCE [LARGE SCALE GENOMIC DNA]</scope>
    <source>
        <strain evidence="2">ANC 5114</strain>
    </source>
</reference>
<sequence>MKAFEMVFQVTPWESHQELYFLNSKQSREMFFNQIVKKNQRNLDHLYASKSITLIEANFLKAVYIEINLQLDKMKHKFIETGEAIMDCHTYITVIEHDFADENIAA</sequence>